<evidence type="ECO:0000313" key="1">
    <source>
        <dbReference type="EMBL" id="AWP15701.1"/>
    </source>
</evidence>
<organism evidence="1 2">
    <name type="scientific">Scophthalmus maximus</name>
    <name type="common">Turbot</name>
    <name type="synonym">Psetta maxima</name>
    <dbReference type="NCBI Taxonomy" id="52904"/>
    <lineage>
        <taxon>Eukaryota</taxon>
        <taxon>Metazoa</taxon>
        <taxon>Chordata</taxon>
        <taxon>Craniata</taxon>
        <taxon>Vertebrata</taxon>
        <taxon>Euteleostomi</taxon>
        <taxon>Actinopterygii</taxon>
        <taxon>Neopterygii</taxon>
        <taxon>Teleostei</taxon>
        <taxon>Neoteleostei</taxon>
        <taxon>Acanthomorphata</taxon>
        <taxon>Carangaria</taxon>
        <taxon>Pleuronectiformes</taxon>
        <taxon>Pleuronectoidei</taxon>
        <taxon>Scophthalmidae</taxon>
        <taxon>Scophthalmus</taxon>
    </lineage>
</organism>
<name>A0A2U9CGH7_SCOMX</name>
<sequence>MTVEMDLISLLLTLCQKSCLLSLQSGLLLLLPNKHFIMNVTKGQDASHAFISP</sequence>
<dbReference type="AlphaFoldDB" id="A0A2U9CGH7"/>
<dbReference type="EMBL" id="CP026258">
    <property type="protein sequence ID" value="AWP15701.1"/>
    <property type="molecule type" value="Genomic_DNA"/>
</dbReference>
<gene>
    <name evidence="1" type="ORF">SMAX5B_018136</name>
</gene>
<accession>A0A2U9CGH7</accession>
<dbReference type="Proteomes" id="UP000246464">
    <property type="component" value="Chromosome 16"/>
</dbReference>
<reference evidence="1 2" key="1">
    <citation type="submission" date="2017-12" db="EMBL/GenBank/DDBJ databases">
        <title>Integrating genomic resources of turbot (Scophthalmus maximus) in depth evaluation of genetic and physical mapping variation across individuals.</title>
        <authorList>
            <person name="Martinez P."/>
        </authorList>
    </citation>
    <scope>NUCLEOTIDE SEQUENCE [LARGE SCALE GENOMIC DNA]</scope>
</reference>
<evidence type="ECO:0000313" key="2">
    <source>
        <dbReference type="Proteomes" id="UP000246464"/>
    </source>
</evidence>
<protein>
    <submittedName>
        <fullName evidence="1">Uncharacterized protein</fullName>
    </submittedName>
</protein>
<keyword evidence="2" id="KW-1185">Reference proteome</keyword>
<proteinExistence type="predicted"/>